<accession>A0AAX1KNJ1</accession>
<sequence>MAKQTAPRRQKPRLIVQRVFTGEKSMEDVLFPVIYEDLRRQLECRRTLDKEGENG</sequence>
<proteinExistence type="predicted"/>
<dbReference type="AlphaFoldDB" id="A0AAX1KNJ1"/>
<reference evidence="1 2" key="1">
    <citation type="submission" date="2020-11" db="EMBL/GenBank/DDBJ databases">
        <title>Closed and high quality bacterial genomes of the OMM12 community.</title>
        <authorList>
            <person name="Marbouty M."/>
            <person name="Lamy-Besnier Q."/>
            <person name="Debarbieux L."/>
            <person name="Koszul R."/>
        </authorList>
    </citation>
    <scope>NUCLEOTIDE SEQUENCE [LARGE SCALE GENOMIC DNA]</scope>
    <source>
        <strain evidence="1 2">YL31</strain>
    </source>
</reference>
<name>A0AAX1KNJ1_FLAPL</name>
<protein>
    <submittedName>
        <fullName evidence="1">Uncharacterized protein</fullName>
    </submittedName>
</protein>
<evidence type="ECO:0000313" key="2">
    <source>
        <dbReference type="Proteomes" id="UP000595792"/>
    </source>
</evidence>
<gene>
    <name evidence="1" type="ORF">I5Q84_07595</name>
</gene>
<dbReference type="EMBL" id="CP065315">
    <property type="protein sequence ID" value="QQR07330.1"/>
    <property type="molecule type" value="Genomic_DNA"/>
</dbReference>
<dbReference type="Proteomes" id="UP000595792">
    <property type="component" value="Chromosome"/>
</dbReference>
<organism evidence="1 2">
    <name type="scientific">Flavonifractor plautii</name>
    <name type="common">Fusobacterium plautii</name>
    <dbReference type="NCBI Taxonomy" id="292800"/>
    <lineage>
        <taxon>Bacteria</taxon>
        <taxon>Bacillati</taxon>
        <taxon>Bacillota</taxon>
        <taxon>Clostridia</taxon>
        <taxon>Eubacteriales</taxon>
        <taxon>Oscillospiraceae</taxon>
        <taxon>Flavonifractor</taxon>
    </lineage>
</organism>
<evidence type="ECO:0000313" key="1">
    <source>
        <dbReference type="EMBL" id="QQR07330.1"/>
    </source>
</evidence>
<dbReference type="RefSeq" id="WP_142988521.1">
    <property type="nucleotide sequence ID" value="NZ_CP015406.2"/>
</dbReference>